<name>A0A6J7AEI8_9ZZZZ</name>
<dbReference type="SUPFAM" id="SSF103473">
    <property type="entry name" value="MFS general substrate transporter"/>
    <property type="match status" value="1"/>
</dbReference>
<feature type="transmembrane region" description="Helical" evidence="6">
    <location>
        <begin position="21"/>
        <end position="43"/>
    </location>
</feature>
<keyword evidence="4 6" id="KW-1133">Transmembrane helix</keyword>
<evidence type="ECO:0000313" key="8">
    <source>
        <dbReference type="EMBL" id="CAB4831254.1"/>
    </source>
</evidence>
<evidence type="ECO:0000256" key="3">
    <source>
        <dbReference type="ARBA" id="ARBA00022692"/>
    </source>
</evidence>
<comment type="subcellular location">
    <subcellularLocation>
        <location evidence="1">Membrane</location>
        <topology evidence="1">Multi-pass membrane protein</topology>
    </subcellularLocation>
</comment>
<reference evidence="8" key="1">
    <citation type="submission" date="2020-05" db="EMBL/GenBank/DDBJ databases">
        <authorList>
            <person name="Chiriac C."/>
            <person name="Salcher M."/>
            <person name="Ghai R."/>
            <person name="Kavagutti S V."/>
        </authorList>
    </citation>
    <scope>NUCLEOTIDE SEQUENCE</scope>
</reference>
<protein>
    <submittedName>
        <fullName evidence="8">Unannotated protein</fullName>
    </submittedName>
</protein>
<feature type="transmembrane region" description="Helical" evidence="6">
    <location>
        <begin position="176"/>
        <end position="195"/>
    </location>
</feature>
<dbReference type="Gene3D" id="1.20.1250.20">
    <property type="entry name" value="MFS general substrate transporter like domains"/>
    <property type="match status" value="2"/>
</dbReference>
<dbReference type="PANTHER" id="PTHR23506:SF23">
    <property type="entry name" value="GH10249P"/>
    <property type="match status" value="1"/>
</dbReference>
<evidence type="ECO:0000256" key="1">
    <source>
        <dbReference type="ARBA" id="ARBA00004141"/>
    </source>
</evidence>
<dbReference type="EMBL" id="CAFABK010000037">
    <property type="protein sequence ID" value="CAB4831254.1"/>
    <property type="molecule type" value="Genomic_DNA"/>
</dbReference>
<feature type="transmembrane region" description="Helical" evidence="6">
    <location>
        <begin position="362"/>
        <end position="381"/>
    </location>
</feature>
<feature type="transmembrane region" description="Helical" evidence="6">
    <location>
        <begin position="293"/>
        <end position="315"/>
    </location>
</feature>
<proteinExistence type="predicted"/>
<evidence type="ECO:0000256" key="2">
    <source>
        <dbReference type="ARBA" id="ARBA00022448"/>
    </source>
</evidence>
<gene>
    <name evidence="8" type="ORF">UFOPK3204_00955</name>
</gene>
<feature type="transmembrane region" description="Helical" evidence="6">
    <location>
        <begin position="259"/>
        <end position="281"/>
    </location>
</feature>
<dbReference type="InterPro" id="IPR036259">
    <property type="entry name" value="MFS_trans_sf"/>
</dbReference>
<evidence type="ECO:0000256" key="4">
    <source>
        <dbReference type="ARBA" id="ARBA00022989"/>
    </source>
</evidence>
<evidence type="ECO:0000256" key="5">
    <source>
        <dbReference type="ARBA" id="ARBA00023136"/>
    </source>
</evidence>
<dbReference type="InterPro" id="IPR011701">
    <property type="entry name" value="MFS"/>
</dbReference>
<evidence type="ECO:0000256" key="6">
    <source>
        <dbReference type="SAM" id="Phobius"/>
    </source>
</evidence>
<feature type="domain" description="Major facilitator superfamily (MFS) profile" evidence="7">
    <location>
        <begin position="21"/>
        <end position="417"/>
    </location>
</feature>
<dbReference type="GO" id="GO:0016020">
    <property type="term" value="C:membrane"/>
    <property type="evidence" value="ECO:0007669"/>
    <property type="project" value="UniProtKB-SubCell"/>
</dbReference>
<dbReference type="PANTHER" id="PTHR23506">
    <property type="entry name" value="GH10249P"/>
    <property type="match status" value="1"/>
</dbReference>
<feature type="transmembrane region" description="Helical" evidence="6">
    <location>
        <begin position="87"/>
        <end position="106"/>
    </location>
</feature>
<feature type="transmembrane region" description="Helical" evidence="6">
    <location>
        <begin position="327"/>
        <end position="350"/>
    </location>
</feature>
<dbReference type="InterPro" id="IPR020846">
    <property type="entry name" value="MFS_dom"/>
</dbReference>
<feature type="transmembrane region" description="Helical" evidence="6">
    <location>
        <begin position="112"/>
        <end position="137"/>
    </location>
</feature>
<dbReference type="PROSITE" id="PS50850">
    <property type="entry name" value="MFS"/>
    <property type="match status" value="1"/>
</dbReference>
<accession>A0A6J7AEI8</accession>
<organism evidence="8">
    <name type="scientific">freshwater metagenome</name>
    <dbReference type="NCBI Taxonomy" id="449393"/>
    <lineage>
        <taxon>unclassified sequences</taxon>
        <taxon>metagenomes</taxon>
        <taxon>ecological metagenomes</taxon>
    </lineage>
</organism>
<feature type="transmembrane region" description="Helical" evidence="6">
    <location>
        <begin position="55"/>
        <end position="75"/>
    </location>
</feature>
<feature type="transmembrane region" description="Helical" evidence="6">
    <location>
        <begin position="393"/>
        <end position="412"/>
    </location>
</feature>
<dbReference type="PRINTS" id="PR01035">
    <property type="entry name" value="TCRTETA"/>
</dbReference>
<keyword evidence="2" id="KW-0813">Transport</keyword>
<dbReference type="CDD" id="cd17325">
    <property type="entry name" value="MFS_MdtG_SLC18_like"/>
    <property type="match status" value="1"/>
</dbReference>
<keyword evidence="3 6" id="KW-0812">Transmembrane</keyword>
<feature type="transmembrane region" description="Helical" evidence="6">
    <location>
        <begin position="149"/>
        <end position="170"/>
    </location>
</feature>
<dbReference type="InterPro" id="IPR050930">
    <property type="entry name" value="MFS_Vesicular_Transporter"/>
</dbReference>
<dbReference type="Pfam" id="PF07690">
    <property type="entry name" value="MFS_1"/>
    <property type="match status" value="1"/>
</dbReference>
<feature type="transmembrane region" description="Helical" evidence="6">
    <location>
        <begin position="228"/>
        <end position="247"/>
    </location>
</feature>
<sequence>MSNRLTGAVGRTPLLKGLPREVAVLSAVAFCVALGFGILLPALPVFARTFDVSALQASAVISVFALARFVTAPVAGTMVDRLGERMILGTGLFIVAGSSLAAGFSQSYLQLLVFRGVGGLGSSMFSVSALALLLRVVENAQRGRASSAFQGGFLLGGVAGPAVGGLVVAWSIRAPFFVYAATLIVAGIVALVFLANSRLHEREELVSGGEAGKLETLRLALKDGAYRAALVVNLITGFLILGLRSSVVPLFVTEGMQKGASLTGIGFLVAAGFQAVLLLPAGRLSDTAGRRKAMLYGTIGTTIGMIALTATDIAVNGWGTTAVAGTALFLLAMAIQGAASAFLGSAPTAVVGDIMGGKRGGIVVATFQMMNDLGVIFGPLVAGLLVDLFDFDWAFAAAAGLSVIAIIFVWLMPETLNRRGSLPVRPPENPAAKELS</sequence>
<dbReference type="InterPro" id="IPR001958">
    <property type="entry name" value="Tet-R_TetA/multi-R_MdtG-like"/>
</dbReference>
<dbReference type="AlphaFoldDB" id="A0A6J7AEI8"/>
<keyword evidence="5 6" id="KW-0472">Membrane</keyword>
<evidence type="ECO:0000259" key="7">
    <source>
        <dbReference type="PROSITE" id="PS50850"/>
    </source>
</evidence>
<dbReference type="GO" id="GO:0022857">
    <property type="term" value="F:transmembrane transporter activity"/>
    <property type="evidence" value="ECO:0007669"/>
    <property type="project" value="InterPro"/>
</dbReference>